<evidence type="ECO:0000256" key="1">
    <source>
        <dbReference type="ARBA" id="ARBA00022741"/>
    </source>
</evidence>
<dbReference type="InterPro" id="IPR000719">
    <property type="entry name" value="Prot_kinase_dom"/>
</dbReference>
<dbReference type="CDD" id="cd05117">
    <property type="entry name" value="STKc_CAMK"/>
    <property type="match status" value="1"/>
</dbReference>
<dbReference type="Proteomes" id="UP001165060">
    <property type="component" value="Unassembled WGS sequence"/>
</dbReference>
<evidence type="ECO:0000313" key="7">
    <source>
        <dbReference type="EMBL" id="GMI29926.1"/>
    </source>
</evidence>
<organism evidence="7 8">
    <name type="scientific">Tetraparma gracilis</name>
    <dbReference type="NCBI Taxonomy" id="2962635"/>
    <lineage>
        <taxon>Eukaryota</taxon>
        <taxon>Sar</taxon>
        <taxon>Stramenopiles</taxon>
        <taxon>Ochrophyta</taxon>
        <taxon>Bolidophyceae</taxon>
        <taxon>Parmales</taxon>
        <taxon>Triparmaceae</taxon>
        <taxon>Tetraparma</taxon>
    </lineage>
</organism>
<evidence type="ECO:0000256" key="2">
    <source>
        <dbReference type="ARBA" id="ARBA00022840"/>
    </source>
</evidence>
<evidence type="ECO:0000256" key="5">
    <source>
        <dbReference type="SAM" id="MobiDB-lite"/>
    </source>
</evidence>
<dbReference type="PROSITE" id="PS00107">
    <property type="entry name" value="PROTEIN_KINASE_ATP"/>
    <property type="match status" value="1"/>
</dbReference>
<keyword evidence="4" id="KW-0418">Kinase</keyword>
<sequence length="342" mass="37702">MGDDLGSGSFSVVKQAKKRSTGDTVAVKCISRAHLPPDEIEALRDEATILGEVKHPNIIHMHAFYEEPTHYYLVMEVMAGGELFDRIVQKSFYNEKEARDLVRILLESINYLHERNIVHRDLKPENLLLANAYDDSDIRLADFGFAKKVKQPLGTQCGTPGYVAPEIIKGEKYGLGVDMWSIGVITYILLGGYPPFHDDNQSILYKKIKSGDFVFHAEYWDPVSDEAKNLISAMLTVDIDKRMTAGDALKHPWISGMTDDDLMKHDLHGTLDEIKKFNARRKLKGTIKAVMAATKMKLLLASLTKASKKVEKDNAEEEAAAAAAAPGGEGGGEAAAAAEPSE</sequence>
<keyword evidence="1 3" id="KW-0547">Nucleotide-binding</keyword>
<dbReference type="SUPFAM" id="SSF56112">
    <property type="entry name" value="Protein kinase-like (PK-like)"/>
    <property type="match status" value="1"/>
</dbReference>
<name>A0ABQ6MNT2_9STRA</name>
<dbReference type="PROSITE" id="PS00108">
    <property type="entry name" value="PROTEIN_KINASE_ST"/>
    <property type="match status" value="1"/>
</dbReference>
<dbReference type="SMART" id="SM00220">
    <property type="entry name" value="S_TKc"/>
    <property type="match status" value="1"/>
</dbReference>
<gene>
    <name evidence="7" type="ORF">TeGR_g961</name>
</gene>
<evidence type="ECO:0000256" key="3">
    <source>
        <dbReference type="PROSITE-ProRule" id="PRU10141"/>
    </source>
</evidence>
<dbReference type="InterPro" id="IPR011009">
    <property type="entry name" value="Kinase-like_dom_sf"/>
</dbReference>
<keyword evidence="4" id="KW-0808">Transferase</keyword>
<dbReference type="InterPro" id="IPR008271">
    <property type="entry name" value="Ser/Thr_kinase_AS"/>
</dbReference>
<dbReference type="Gene3D" id="6.10.140.620">
    <property type="match status" value="1"/>
</dbReference>
<dbReference type="Gene3D" id="3.30.200.20">
    <property type="entry name" value="Phosphorylase Kinase, domain 1"/>
    <property type="match status" value="1"/>
</dbReference>
<protein>
    <recommendedName>
        <fullName evidence="6">Protein kinase domain-containing protein</fullName>
    </recommendedName>
</protein>
<dbReference type="Pfam" id="PF00069">
    <property type="entry name" value="Pkinase"/>
    <property type="match status" value="1"/>
</dbReference>
<evidence type="ECO:0000256" key="4">
    <source>
        <dbReference type="RuleBase" id="RU000304"/>
    </source>
</evidence>
<comment type="similarity">
    <text evidence="4">Belongs to the protein kinase superfamily.</text>
</comment>
<dbReference type="EMBL" id="BRYB01001625">
    <property type="protein sequence ID" value="GMI29926.1"/>
    <property type="molecule type" value="Genomic_DNA"/>
</dbReference>
<feature type="region of interest" description="Disordered" evidence="5">
    <location>
        <begin position="310"/>
        <end position="342"/>
    </location>
</feature>
<comment type="caution">
    <text evidence="7">The sequence shown here is derived from an EMBL/GenBank/DDBJ whole genome shotgun (WGS) entry which is preliminary data.</text>
</comment>
<dbReference type="Gene3D" id="1.10.510.10">
    <property type="entry name" value="Transferase(Phosphotransferase) domain 1"/>
    <property type="match status" value="1"/>
</dbReference>
<proteinExistence type="inferred from homology"/>
<feature type="domain" description="Protein kinase" evidence="6">
    <location>
        <begin position="1"/>
        <end position="254"/>
    </location>
</feature>
<accession>A0ABQ6MNT2</accession>
<evidence type="ECO:0000259" key="6">
    <source>
        <dbReference type="PROSITE" id="PS50011"/>
    </source>
</evidence>
<keyword evidence="8" id="KW-1185">Reference proteome</keyword>
<dbReference type="PROSITE" id="PS50011">
    <property type="entry name" value="PROTEIN_KINASE_DOM"/>
    <property type="match status" value="1"/>
</dbReference>
<feature type="binding site" evidence="3">
    <location>
        <position position="28"/>
    </location>
    <ligand>
        <name>ATP</name>
        <dbReference type="ChEBI" id="CHEBI:30616"/>
    </ligand>
</feature>
<keyword evidence="4" id="KW-0723">Serine/threonine-protein kinase</keyword>
<evidence type="ECO:0000313" key="8">
    <source>
        <dbReference type="Proteomes" id="UP001165060"/>
    </source>
</evidence>
<dbReference type="PANTHER" id="PTHR24347">
    <property type="entry name" value="SERINE/THREONINE-PROTEIN KINASE"/>
    <property type="match status" value="1"/>
</dbReference>
<dbReference type="InterPro" id="IPR017441">
    <property type="entry name" value="Protein_kinase_ATP_BS"/>
</dbReference>
<reference evidence="7 8" key="1">
    <citation type="journal article" date="2023" name="Commun. Biol.">
        <title>Genome analysis of Parmales, the sister group of diatoms, reveals the evolutionary specialization of diatoms from phago-mixotrophs to photoautotrophs.</title>
        <authorList>
            <person name="Ban H."/>
            <person name="Sato S."/>
            <person name="Yoshikawa S."/>
            <person name="Yamada K."/>
            <person name="Nakamura Y."/>
            <person name="Ichinomiya M."/>
            <person name="Sato N."/>
            <person name="Blanc-Mathieu R."/>
            <person name="Endo H."/>
            <person name="Kuwata A."/>
            <person name="Ogata H."/>
        </authorList>
    </citation>
    <scope>NUCLEOTIDE SEQUENCE [LARGE SCALE GENOMIC DNA]</scope>
</reference>
<keyword evidence="2 3" id="KW-0067">ATP-binding</keyword>